<keyword evidence="5" id="KW-1185">Reference proteome</keyword>
<dbReference type="PROSITE" id="PS51257">
    <property type="entry name" value="PROKAR_LIPOPROTEIN"/>
    <property type="match status" value="1"/>
</dbReference>
<feature type="domain" description="DUF305" evidence="3">
    <location>
        <begin position="64"/>
        <end position="238"/>
    </location>
</feature>
<organism evidence="4 5">
    <name type="scientific">Nocardiopsis rhodophaea</name>
    <dbReference type="NCBI Taxonomy" id="280238"/>
    <lineage>
        <taxon>Bacteria</taxon>
        <taxon>Bacillati</taxon>
        <taxon>Actinomycetota</taxon>
        <taxon>Actinomycetes</taxon>
        <taxon>Streptosporangiales</taxon>
        <taxon>Nocardiopsidaceae</taxon>
        <taxon>Nocardiopsis</taxon>
    </lineage>
</organism>
<dbReference type="Gene3D" id="1.20.1260.10">
    <property type="match status" value="1"/>
</dbReference>
<feature type="signal peptide" evidence="2">
    <location>
        <begin position="1"/>
        <end position="19"/>
    </location>
</feature>
<dbReference type="RefSeq" id="WP_344104039.1">
    <property type="nucleotide sequence ID" value="NZ_BAAAPC010000006.1"/>
</dbReference>
<dbReference type="Pfam" id="PF03713">
    <property type="entry name" value="DUF305"/>
    <property type="match status" value="1"/>
</dbReference>
<feature type="compositionally biased region" description="Low complexity" evidence="1">
    <location>
        <begin position="20"/>
        <end position="41"/>
    </location>
</feature>
<evidence type="ECO:0000256" key="2">
    <source>
        <dbReference type="SAM" id="SignalP"/>
    </source>
</evidence>
<dbReference type="EMBL" id="BAAAPC010000006">
    <property type="protein sequence ID" value="GAA1992674.1"/>
    <property type="molecule type" value="Genomic_DNA"/>
</dbReference>
<evidence type="ECO:0000256" key="1">
    <source>
        <dbReference type="SAM" id="MobiDB-lite"/>
    </source>
</evidence>
<dbReference type="PANTHER" id="PTHR36933">
    <property type="entry name" value="SLL0788 PROTEIN"/>
    <property type="match status" value="1"/>
</dbReference>
<accession>A0ABN2SV00</accession>
<protein>
    <submittedName>
        <fullName evidence="4">DUF305 domain-containing protein</fullName>
    </submittedName>
</protein>
<name>A0ABN2SV00_9ACTN</name>
<comment type="caution">
    <text evidence="4">The sequence shown here is derived from an EMBL/GenBank/DDBJ whole genome shotgun (WGS) entry which is preliminary data.</text>
</comment>
<feature type="chain" id="PRO_5045156524" evidence="2">
    <location>
        <begin position="20"/>
        <end position="240"/>
    </location>
</feature>
<feature type="region of interest" description="Disordered" evidence="1">
    <location>
        <begin position="138"/>
        <end position="172"/>
    </location>
</feature>
<dbReference type="InterPro" id="IPR012347">
    <property type="entry name" value="Ferritin-like"/>
</dbReference>
<evidence type="ECO:0000259" key="3">
    <source>
        <dbReference type="Pfam" id="PF03713"/>
    </source>
</evidence>
<gene>
    <name evidence="4" type="ORF">GCM10009799_18230</name>
</gene>
<evidence type="ECO:0000313" key="4">
    <source>
        <dbReference type="EMBL" id="GAA1992674.1"/>
    </source>
</evidence>
<feature type="region of interest" description="Disordered" evidence="1">
    <location>
        <begin position="20"/>
        <end position="46"/>
    </location>
</feature>
<proteinExistence type="predicted"/>
<reference evidence="4 5" key="1">
    <citation type="journal article" date="2019" name="Int. J. Syst. Evol. Microbiol.">
        <title>The Global Catalogue of Microorganisms (GCM) 10K type strain sequencing project: providing services to taxonomists for standard genome sequencing and annotation.</title>
        <authorList>
            <consortium name="The Broad Institute Genomics Platform"/>
            <consortium name="The Broad Institute Genome Sequencing Center for Infectious Disease"/>
            <person name="Wu L."/>
            <person name="Ma J."/>
        </authorList>
    </citation>
    <scope>NUCLEOTIDE SEQUENCE [LARGE SCALE GENOMIC DNA]</scope>
    <source>
        <strain evidence="4 5">JCM 15313</strain>
    </source>
</reference>
<sequence>MRRWMLAAGAALVLAGATACSGSGQDAADGPPALDPGAPGDSPTPASAERLANAAKETGHNEADVDFMRQMIEHHGQALEMSDLAEERAEGEAITKIADRIAAAQAAEIEFMEGWLEEHVYAPARENPNHHNYCGLNNDDEDGQNGGGSHHGGDVTCPTNLDHSQMPGMATQKQMDDLGRATGTEFDALFTELMIAHHQGGIDMAEDISIDGKNTAVLKFAGDVIAEQNAEIKRMREAVR</sequence>
<evidence type="ECO:0000313" key="5">
    <source>
        <dbReference type="Proteomes" id="UP001501585"/>
    </source>
</evidence>
<dbReference type="Proteomes" id="UP001501585">
    <property type="component" value="Unassembled WGS sequence"/>
</dbReference>
<dbReference type="PANTHER" id="PTHR36933:SF1">
    <property type="entry name" value="SLL0788 PROTEIN"/>
    <property type="match status" value="1"/>
</dbReference>
<keyword evidence="2" id="KW-0732">Signal</keyword>
<dbReference type="InterPro" id="IPR005183">
    <property type="entry name" value="DUF305_CopM-like"/>
</dbReference>